<keyword evidence="1" id="KW-0732">Signal</keyword>
<proteinExistence type="predicted"/>
<evidence type="ECO:0008006" key="4">
    <source>
        <dbReference type="Google" id="ProtNLM"/>
    </source>
</evidence>
<dbReference type="EMBL" id="QBMC01000225">
    <property type="protein sequence ID" value="PZO10256.1"/>
    <property type="molecule type" value="Genomic_DNA"/>
</dbReference>
<feature type="signal peptide" evidence="1">
    <location>
        <begin position="1"/>
        <end position="29"/>
    </location>
</feature>
<protein>
    <recommendedName>
        <fullName evidence="4">Transporter</fullName>
    </recommendedName>
</protein>
<feature type="chain" id="PRO_5016104522" description="Transporter" evidence="1">
    <location>
        <begin position="30"/>
        <end position="334"/>
    </location>
</feature>
<evidence type="ECO:0000313" key="2">
    <source>
        <dbReference type="EMBL" id="PZO10256.1"/>
    </source>
</evidence>
<dbReference type="Proteomes" id="UP000249354">
    <property type="component" value="Unassembled WGS sequence"/>
</dbReference>
<sequence length="334" mass="35319">MATKRYRKGWAKLMLAASLLLSLATAAEATVEKRVNGLSASDLLNGGLDSGLRVPAPEMLAPRIQPPARIAQGNLAQDNLAPTDDTFSPLSDEEIRQQLLLETQPRSNRPRARPVPASSFLTPTAYGADWGDAYIGLAQVTEGKPADSNFDGSAAIGFGFGDAIKNVGLETSVSIISLNGFAEDGIVGFKLHKIFPEADNLAVALGWSNPIKWGAARQREDNFYGVVTKRFELRPSRNNSLPLTASLGLGTGTFRSTGAIAANNNAPNVFGSVGLSVIPEVSLITSWTGSGLNLAASTAPLNFPLVLTLGVSDLTDNTVEGPRFHSTLGYSYSF</sequence>
<organism evidence="2 3">
    <name type="scientific">Leptolyngbya foveolarum</name>
    <dbReference type="NCBI Taxonomy" id="47253"/>
    <lineage>
        <taxon>Bacteria</taxon>
        <taxon>Bacillati</taxon>
        <taxon>Cyanobacteriota</taxon>
        <taxon>Cyanophyceae</taxon>
        <taxon>Leptolyngbyales</taxon>
        <taxon>Leptolyngbyaceae</taxon>
        <taxon>Leptolyngbya group</taxon>
        <taxon>Leptolyngbya</taxon>
    </lineage>
</organism>
<reference evidence="2 3" key="2">
    <citation type="submission" date="2018-06" db="EMBL/GenBank/DDBJ databases">
        <title>Metagenomic assembly of (sub)arctic Cyanobacteria and their associated microbiome from non-axenic cultures.</title>
        <authorList>
            <person name="Baurain D."/>
        </authorList>
    </citation>
    <scope>NUCLEOTIDE SEQUENCE [LARGE SCALE GENOMIC DNA]</scope>
    <source>
        <strain evidence="2">ULC129bin1</strain>
    </source>
</reference>
<accession>A0A2W4TM10</accession>
<name>A0A2W4TM10_9CYAN</name>
<gene>
    <name evidence="2" type="ORF">DCF25_20880</name>
</gene>
<reference evidence="3" key="1">
    <citation type="submission" date="2018-04" db="EMBL/GenBank/DDBJ databases">
        <authorList>
            <person name="Cornet L."/>
        </authorList>
    </citation>
    <scope>NUCLEOTIDE SEQUENCE [LARGE SCALE GENOMIC DNA]</scope>
</reference>
<comment type="caution">
    <text evidence="2">The sequence shown here is derived from an EMBL/GenBank/DDBJ whole genome shotgun (WGS) entry which is preliminary data.</text>
</comment>
<dbReference type="AlphaFoldDB" id="A0A2W4TM10"/>
<evidence type="ECO:0000256" key="1">
    <source>
        <dbReference type="SAM" id="SignalP"/>
    </source>
</evidence>
<evidence type="ECO:0000313" key="3">
    <source>
        <dbReference type="Proteomes" id="UP000249354"/>
    </source>
</evidence>